<evidence type="ECO:0000256" key="3">
    <source>
        <dbReference type="ARBA" id="ARBA00022807"/>
    </source>
</evidence>
<dbReference type="GO" id="GO:0008234">
    <property type="term" value="F:cysteine-type peptidase activity"/>
    <property type="evidence" value="ECO:0007669"/>
    <property type="project" value="UniProtKB-KW"/>
</dbReference>
<dbReference type="Pfam" id="PF00877">
    <property type="entry name" value="NLPC_P60"/>
    <property type="match status" value="1"/>
</dbReference>
<dbReference type="Gene3D" id="3.90.1720.10">
    <property type="entry name" value="endopeptidase domain like (from Nostoc punctiforme)"/>
    <property type="match status" value="1"/>
</dbReference>
<dbReference type="EMBL" id="JAAIKC010000001">
    <property type="protein sequence ID" value="NEW05332.1"/>
    <property type="molecule type" value="Genomic_DNA"/>
</dbReference>
<accession>A0A6G3ZT66</accession>
<keyword evidence="2" id="KW-0378">Hydrolase</keyword>
<reference evidence="5" key="1">
    <citation type="submission" date="2020-02" db="EMBL/GenBank/DDBJ databases">
        <authorList>
            <person name="Shen X.-R."/>
            <person name="Zhang Y.-X."/>
        </authorList>
    </citation>
    <scope>NUCLEOTIDE SEQUENCE</scope>
    <source>
        <strain evidence="5">SYP-B3998</strain>
    </source>
</reference>
<dbReference type="GO" id="GO:0006508">
    <property type="term" value="P:proteolysis"/>
    <property type="evidence" value="ECO:0007669"/>
    <property type="project" value="UniProtKB-KW"/>
</dbReference>
<dbReference type="InterPro" id="IPR000064">
    <property type="entry name" value="NLP_P60_dom"/>
</dbReference>
<protein>
    <submittedName>
        <fullName evidence="5">C40 family peptidase</fullName>
    </submittedName>
</protein>
<keyword evidence="1" id="KW-0645">Protease</keyword>
<organism evidence="5">
    <name type="scientific">Paenibacillus sp. SYP-B3998</name>
    <dbReference type="NCBI Taxonomy" id="2678564"/>
    <lineage>
        <taxon>Bacteria</taxon>
        <taxon>Bacillati</taxon>
        <taxon>Bacillota</taxon>
        <taxon>Bacilli</taxon>
        <taxon>Bacillales</taxon>
        <taxon>Paenibacillaceae</taxon>
        <taxon>Paenibacillus</taxon>
    </lineage>
</organism>
<evidence type="ECO:0000256" key="2">
    <source>
        <dbReference type="ARBA" id="ARBA00022801"/>
    </source>
</evidence>
<evidence type="ECO:0000259" key="4">
    <source>
        <dbReference type="Pfam" id="PF00877"/>
    </source>
</evidence>
<keyword evidence="3" id="KW-0788">Thiol protease</keyword>
<evidence type="ECO:0000256" key="1">
    <source>
        <dbReference type="ARBA" id="ARBA00022670"/>
    </source>
</evidence>
<dbReference type="AlphaFoldDB" id="A0A6G3ZT66"/>
<feature type="domain" description="NlpC/P60" evidence="4">
    <location>
        <begin position="4"/>
        <end position="51"/>
    </location>
</feature>
<comment type="caution">
    <text evidence="5">The sequence shown here is derived from an EMBL/GenBank/DDBJ whole genome shotgun (WGS) entry which is preliminary data.</text>
</comment>
<proteinExistence type="predicted"/>
<evidence type="ECO:0000313" key="5">
    <source>
        <dbReference type="EMBL" id="NEW05332.1"/>
    </source>
</evidence>
<gene>
    <name evidence="5" type="ORF">GK047_04780</name>
</gene>
<sequence length="59" mass="6981">MFLFYEYLFASEHVALPRDARQQSQKDIAIPEDQLREGDLFFSQHHKEKIKLVSTILAM</sequence>
<name>A0A6G3ZT66_9BACL</name>